<dbReference type="Pfam" id="PF13650">
    <property type="entry name" value="Asp_protease_2"/>
    <property type="match status" value="1"/>
</dbReference>
<accession>R4K5Y7</accession>
<dbReference type="InterPro" id="IPR021109">
    <property type="entry name" value="Peptidase_aspartic_dom_sf"/>
</dbReference>
<dbReference type="PATRIC" id="fig|86416.3.peg.3809"/>
<sequence>MKIEYRDGLIYTSINISYKGNSKIIDNVVIDTGAAGSIISPDAVDDIGIYAELGDRIMEYYGVGGSSHIAFIKKINEIKLGSQGIKDIEIDFGIIDTTGEINGLIGLDILIKVGAIIDLKNLNIDIS</sequence>
<dbReference type="GO" id="GO:0006508">
    <property type="term" value="P:proteolysis"/>
    <property type="evidence" value="ECO:0007669"/>
    <property type="project" value="UniProtKB-KW"/>
</dbReference>
<keyword evidence="1" id="KW-0645">Protease</keyword>
<dbReference type="OrthoDB" id="463626at2"/>
<dbReference type="Gene3D" id="2.40.70.10">
    <property type="entry name" value="Acid Proteases"/>
    <property type="match status" value="1"/>
</dbReference>
<dbReference type="GO" id="GO:0008233">
    <property type="term" value="F:peptidase activity"/>
    <property type="evidence" value="ECO:0007669"/>
    <property type="project" value="UniProtKB-KW"/>
</dbReference>
<dbReference type="STRING" id="86416.Clopa_3813"/>
<dbReference type="AlphaFoldDB" id="R4K5Y7"/>
<organism evidence="1 2">
    <name type="scientific">Clostridium pasteurianum BC1</name>
    <dbReference type="NCBI Taxonomy" id="86416"/>
    <lineage>
        <taxon>Bacteria</taxon>
        <taxon>Bacillati</taxon>
        <taxon>Bacillota</taxon>
        <taxon>Clostridia</taxon>
        <taxon>Eubacteriales</taxon>
        <taxon>Clostridiaceae</taxon>
        <taxon>Clostridium</taxon>
    </lineage>
</organism>
<name>R4K5Y7_CLOPA</name>
<evidence type="ECO:0000313" key="1">
    <source>
        <dbReference type="EMBL" id="AGK98577.1"/>
    </source>
</evidence>
<protein>
    <submittedName>
        <fullName evidence="1">Aspartyl protease</fullName>
    </submittedName>
</protein>
<keyword evidence="1" id="KW-0378">Hydrolase</keyword>
<dbReference type="Proteomes" id="UP000013523">
    <property type="component" value="Chromosome"/>
</dbReference>
<gene>
    <name evidence="1" type="ORF">Clopa_3813</name>
</gene>
<dbReference type="EMBL" id="CP003261">
    <property type="protein sequence ID" value="AGK98577.1"/>
    <property type="molecule type" value="Genomic_DNA"/>
</dbReference>
<proteinExistence type="predicted"/>
<dbReference type="RefSeq" id="WP_015616857.1">
    <property type="nucleotide sequence ID" value="NC_021182.1"/>
</dbReference>
<evidence type="ECO:0000313" key="2">
    <source>
        <dbReference type="Proteomes" id="UP000013523"/>
    </source>
</evidence>
<dbReference type="SUPFAM" id="SSF50630">
    <property type="entry name" value="Acid proteases"/>
    <property type="match status" value="1"/>
</dbReference>
<keyword evidence="2" id="KW-1185">Reference proteome</keyword>
<dbReference type="KEGG" id="cpas:Clopa_3813"/>
<dbReference type="eggNOG" id="COG3577">
    <property type="taxonomic scope" value="Bacteria"/>
</dbReference>
<dbReference type="HOGENOM" id="CLU_159130_0_0_9"/>
<reference evidence="1 2" key="1">
    <citation type="submission" date="2012-01" db="EMBL/GenBank/DDBJ databases">
        <title>Complete sequence of chromosome of Clostridium pasteurianum BC1.</title>
        <authorList>
            <consortium name="US DOE Joint Genome Institute"/>
            <person name="Lucas S."/>
            <person name="Han J."/>
            <person name="Lapidus A."/>
            <person name="Cheng J.-F."/>
            <person name="Goodwin L."/>
            <person name="Pitluck S."/>
            <person name="Peters L."/>
            <person name="Mikhailova N."/>
            <person name="Teshima H."/>
            <person name="Detter J.C."/>
            <person name="Han C."/>
            <person name="Tapia R."/>
            <person name="Land M."/>
            <person name="Hauser L."/>
            <person name="Kyrpides N."/>
            <person name="Ivanova N."/>
            <person name="Pagani I."/>
            <person name="Dunn J."/>
            <person name="Taghavi S."/>
            <person name="Francis A."/>
            <person name="van der Lelie D."/>
            <person name="Woyke T."/>
        </authorList>
    </citation>
    <scope>NUCLEOTIDE SEQUENCE [LARGE SCALE GENOMIC DNA]</scope>
    <source>
        <strain evidence="1 2">BC1</strain>
    </source>
</reference>